<dbReference type="AlphaFoldDB" id="A0A372ZKI3"/>
<organism evidence="8 9">
    <name type="scientific">Kitasatospora xanthocidica</name>
    <dbReference type="NCBI Taxonomy" id="83382"/>
    <lineage>
        <taxon>Bacteria</taxon>
        <taxon>Bacillati</taxon>
        <taxon>Actinomycetota</taxon>
        <taxon>Actinomycetes</taxon>
        <taxon>Kitasatosporales</taxon>
        <taxon>Streptomycetaceae</taxon>
        <taxon>Kitasatospora</taxon>
    </lineage>
</organism>
<evidence type="ECO:0000313" key="9">
    <source>
        <dbReference type="Proteomes" id="UP000263377"/>
    </source>
</evidence>
<keyword evidence="2 6" id="KW-0812">Transmembrane</keyword>
<dbReference type="GO" id="GO:0016020">
    <property type="term" value="C:membrane"/>
    <property type="evidence" value="ECO:0007669"/>
    <property type="project" value="UniProtKB-SubCell"/>
</dbReference>
<gene>
    <name evidence="8" type="ORF">DR950_37320</name>
</gene>
<feature type="transmembrane region" description="Helical" evidence="6">
    <location>
        <begin position="261"/>
        <end position="281"/>
    </location>
</feature>
<evidence type="ECO:0000259" key="7">
    <source>
        <dbReference type="Pfam" id="PF00324"/>
    </source>
</evidence>
<reference evidence="8 9" key="1">
    <citation type="submission" date="2018-08" db="EMBL/GenBank/DDBJ databases">
        <title>Diversity &amp; Physiological Properties of Lignin-Decomposing Actinobacteria from Soil.</title>
        <authorList>
            <person name="Roh S.G."/>
            <person name="Kim S.B."/>
        </authorList>
    </citation>
    <scope>NUCLEOTIDE SEQUENCE [LARGE SCALE GENOMIC DNA]</scope>
    <source>
        <strain evidence="8 9">MMS17-GH009</strain>
    </source>
</reference>
<feature type="compositionally biased region" description="Low complexity" evidence="5">
    <location>
        <begin position="22"/>
        <end position="31"/>
    </location>
</feature>
<keyword evidence="4 6" id="KW-0472">Membrane</keyword>
<feature type="transmembrane region" description="Helical" evidence="6">
    <location>
        <begin position="431"/>
        <end position="454"/>
    </location>
</feature>
<dbReference type="Proteomes" id="UP000263377">
    <property type="component" value="Unassembled WGS sequence"/>
</dbReference>
<feature type="transmembrane region" description="Helical" evidence="6">
    <location>
        <begin position="316"/>
        <end position="332"/>
    </location>
</feature>
<keyword evidence="3 6" id="KW-1133">Transmembrane helix</keyword>
<feature type="transmembrane region" description="Helical" evidence="6">
    <location>
        <begin position="117"/>
        <end position="145"/>
    </location>
</feature>
<feature type="transmembrane region" description="Helical" evidence="6">
    <location>
        <begin position="466"/>
        <end position="488"/>
    </location>
</feature>
<sequence>MTLPSDAASAAALRPPDPGAPSAPTSAASPGTPGGLERGVLGTGDIVFFVVAAAAPLTVMAGVAPFAISFGGIGAPVAYLATGVVLALFAVGFTTMTAHIRNAGAFYAYVTRGLGRAAGLGAALLAVLSYNAIQIGMFGAFGFFAHTTAEDLLGLDLPWPVWALLGVAVVWFLGFRSIDLGAKVLGALLIAETGILLVLAVAVLVKGGAHGLSLSSFAPEHVFSGGMGGVLGLSFAAFIGFEATAIYREEARQPQRTVPRATYAAIVFLGLFYTFVTWMIVQAFGDTGAVATATADPAGMFFTAMTDYVGGWATDVQRVLIVTSLLAALLAFHNTITRYGYALATEQAAPAVLGRVHPRHGSPWIGGIVQSVVAAVAVGEAALIGADPYNQFFLWANSPGVVGILVLQALAGLAVFAFFRRNRAAAASAGVFRTVVAPLAATVLLCGATALVVWRLDLFTGAGPEVNWPLVAIVPVVFLTGVGIALRLRARRPEVYARLGTTEVDAG</sequence>
<dbReference type="InterPro" id="IPR050367">
    <property type="entry name" value="APC_superfamily"/>
</dbReference>
<name>A0A372ZKI3_9ACTN</name>
<evidence type="ECO:0000313" key="8">
    <source>
        <dbReference type="EMBL" id="RGD55992.1"/>
    </source>
</evidence>
<dbReference type="GO" id="GO:0055085">
    <property type="term" value="P:transmembrane transport"/>
    <property type="evidence" value="ECO:0007669"/>
    <property type="project" value="InterPro"/>
</dbReference>
<feature type="transmembrane region" description="Helical" evidence="6">
    <location>
        <begin position="46"/>
        <end position="71"/>
    </location>
</feature>
<evidence type="ECO:0000256" key="1">
    <source>
        <dbReference type="ARBA" id="ARBA00004141"/>
    </source>
</evidence>
<feature type="transmembrane region" description="Helical" evidence="6">
    <location>
        <begin position="187"/>
        <end position="209"/>
    </location>
</feature>
<dbReference type="PIRSF" id="PIRSF006060">
    <property type="entry name" value="AA_transporter"/>
    <property type="match status" value="1"/>
</dbReference>
<feature type="domain" description="Amino acid permease/ SLC12A" evidence="7">
    <location>
        <begin position="46"/>
        <end position="494"/>
    </location>
</feature>
<dbReference type="Pfam" id="PF00324">
    <property type="entry name" value="AA_permease"/>
    <property type="match status" value="1"/>
</dbReference>
<dbReference type="EMBL" id="QVIG01000002">
    <property type="protein sequence ID" value="RGD55992.1"/>
    <property type="molecule type" value="Genomic_DNA"/>
</dbReference>
<dbReference type="Gene3D" id="1.20.1740.10">
    <property type="entry name" value="Amino acid/polyamine transporter I"/>
    <property type="match status" value="1"/>
</dbReference>
<comment type="caution">
    <text evidence="8">The sequence shown here is derived from an EMBL/GenBank/DDBJ whole genome shotgun (WGS) entry which is preliminary data.</text>
</comment>
<feature type="transmembrane region" description="Helical" evidence="6">
    <location>
        <begin position="392"/>
        <end position="419"/>
    </location>
</feature>
<feature type="transmembrane region" description="Helical" evidence="6">
    <location>
        <begin position="157"/>
        <end position="175"/>
    </location>
</feature>
<protein>
    <submittedName>
        <fullName evidence="8">APC family permease</fullName>
    </submittedName>
</protein>
<evidence type="ECO:0000256" key="6">
    <source>
        <dbReference type="SAM" id="Phobius"/>
    </source>
</evidence>
<comment type="subcellular location">
    <subcellularLocation>
        <location evidence="1">Membrane</location>
        <topology evidence="1">Multi-pass membrane protein</topology>
    </subcellularLocation>
</comment>
<evidence type="ECO:0000256" key="4">
    <source>
        <dbReference type="ARBA" id="ARBA00023136"/>
    </source>
</evidence>
<accession>A0A372ZKI3</accession>
<keyword evidence="9" id="KW-1185">Reference proteome</keyword>
<dbReference type="PANTHER" id="PTHR42770">
    <property type="entry name" value="AMINO ACID TRANSPORTER-RELATED"/>
    <property type="match status" value="1"/>
</dbReference>
<dbReference type="InterPro" id="IPR004841">
    <property type="entry name" value="AA-permease/SLC12A_dom"/>
</dbReference>
<feature type="region of interest" description="Disordered" evidence="5">
    <location>
        <begin position="1"/>
        <end position="34"/>
    </location>
</feature>
<evidence type="ECO:0000256" key="5">
    <source>
        <dbReference type="SAM" id="MobiDB-lite"/>
    </source>
</evidence>
<feature type="transmembrane region" description="Helical" evidence="6">
    <location>
        <begin position="77"/>
        <end position="96"/>
    </location>
</feature>
<feature type="transmembrane region" description="Helical" evidence="6">
    <location>
        <begin position="364"/>
        <end position="386"/>
    </location>
</feature>
<dbReference type="RefSeq" id="WP_117492310.1">
    <property type="nucleotide sequence ID" value="NZ_QVIG01000002.1"/>
</dbReference>
<feature type="transmembrane region" description="Helical" evidence="6">
    <location>
        <begin position="221"/>
        <end position="241"/>
    </location>
</feature>
<evidence type="ECO:0000256" key="3">
    <source>
        <dbReference type="ARBA" id="ARBA00022989"/>
    </source>
</evidence>
<evidence type="ECO:0000256" key="2">
    <source>
        <dbReference type="ARBA" id="ARBA00022692"/>
    </source>
</evidence>
<dbReference type="PANTHER" id="PTHR42770:SF16">
    <property type="entry name" value="AMINO ACID PERMEASE"/>
    <property type="match status" value="1"/>
</dbReference>
<proteinExistence type="predicted"/>